<dbReference type="Gene3D" id="1.20.1280.50">
    <property type="match status" value="1"/>
</dbReference>
<comment type="caution">
    <text evidence="2">The sequence shown here is derived from an EMBL/GenBank/DDBJ whole genome shotgun (WGS) entry which is preliminary data.</text>
</comment>
<dbReference type="InterPro" id="IPR036047">
    <property type="entry name" value="F-box-like_dom_sf"/>
</dbReference>
<organism evidence="2 3">
    <name type="scientific">Rhizoctonia solani</name>
    <dbReference type="NCBI Taxonomy" id="456999"/>
    <lineage>
        <taxon>Eukaryota</taxon>
        <taxon>Fungi</taxon>
        <taxon>Dikarya</taxon>
        <taxon>Basidiomycota</taxon>
        <taxon>Agaricomycotina</taxon>
        <taxon>Agaricomycetes</taxon>
        <taxon>Cantharellales</taxon>
        <taxon>Ceratobasidiaceae</taxon>
        <taxon>Rhizoctonia</taxon>
    </lineage>
</organism>
<reference evidence="2" key="1">
    <citation type="submission" date="2020-09" db="EMBL/GenBank/DDBJ databases">
        <title>Comparative genome analyses of four rice-infecting Rhizoctonia solani isolates reveal extensive enrichment of homogalacturonan modification genes.</title>
        <authorList>
            <person name="Lee D.-Y."/>
            <person name="Jeon J."/>
            <person name="Kim K.-T."/>
            <person name="Cheong K."/>
            <person name="Song H."/>
            <person name="Choi G."/>
            <person name="Ko J."/>
            <person name="Opiyo S.O."/>
            <person name="Zuo S."/>
            <person name="Madhav S."/>
            <person name="Lee Y.-H."/>
            <person name="Wang G.-L."/>
        </authorList>
    </citation>
    <scope>NUCLEOTIDE SEQUENCE</scope>
    <source>
        <strain evidence="2">AG1-IA B2</strain>
    </source>
</reference>
<dbReference type="EMBL" id="JACYCF010000029">
    <property type="protein sequence ID" value="KAF8749238.1"/>
    <property type="molecule type" value="Genomic_DNA"/>
</dbReference>
<evidence type="ECO:0000313" key="3">
    <source>
        <dbReference type="Proteomes" id="UP000614334"/>
    </source>
</evidence>
<dbReference type="Proteomes" id="UP000614334">
    <property type="component" value="Unassembled WGS sequence"/>
</dbReference>
<dbReference type="InterPro" id="IPR001810">
    <property type="entry name" value="F-box_dom"/>
</dbReference>
<name>A0A8H7I2C4_9AGAM</name>
<dbReference type="PROSITE" id="PS50181">
    <property type="entry name" value="FBOX"/>
    <property type="match status" value="1"/>
</dbReference>
<dbReference type="SMART" id="SM00256">
    <property type="entry name" value="FBOX"/>
    <property type="match status" value="1"/>
</dbReference>
<gene>
    <name evidence="2" type="ORF">RHS01_10169</name>
</gene>
<evidence type="ECO:0000259" key="1">
    <source>
        <dbReference type="PROSITE" id="PS50181"/>
    </source>
</evidence>
<dbReference type="SUPFAM" id="SSF81383">
    <property type="entry name" value="F-box domain"/>
    <property type="match status" value="1"/>
</dbReference>
<sequence>MNTSTVARRENSNHAQGGLGSLVALPVEVLIKIVTYLQPAELMTLARLSKQLRTMLMDLNSRFIWQKVISNFPGLPPCPRDVIMQHVFHRADGSIYHGPAMPYLRRHGVSNSTHVFGTRNNDELEWYTHSACKTMRTLVTDANRSSHCRRTKLCRNPTQALIKPQRLLDATLQEHREMAQSLHPNVPEVMHLRDGVMAYAACGESGNWVRRDGIVLSPIAMSIGG</sequence>
<feature type="domain" description="F-box" evidence="1">
    <location>
        <begin position="19"/>
        <end position="68"/>
    </location>
</feature>
<evidence type="ECO:0000313" key="2">
    <source>
        <dbReference type="EMBL" id="KAF8749238.1"/>
    </source>
</evidence>
<protein>
    <recommendedName>
        <fullName evidence="1">F-box domain-containing protein</fullName>
    </recommendedName>
</protein>
<accession>A0A8H7I2C4</accession>
<proteinExistence type="predicted"/>
<dbReference type="Pfam" id="PF12937">
    <property type="entry name" value="F-box-like"/>
    <property type="match status" value="1"/>
</dbReference>
<dbReference type="AlphaFoldDB" id="A0A8H7I2C4"/>